<sequence length="165" mass="18446">MPADSRDRVAEVMAEEQTKQMMIMAAYGVGFAICLRLLAQIATVLFLAAFPMIYLHAIQTCPNESTFDAKKELKRVMRGENLSENDPNKPKGFWEKTMARAKATVGTELATSLGYEVSFMNFGGAFIVACVRVQSLESDCYWVGVHGGWKYIMSRTIPMEEQKAD</sequence>
<keyword evidence="1" id="KW-0472">Membrane</keyword>
<dbReference type="EMBL" id="HBGO01034698">
    <property type="protein sequence ID" value="CAD9359717.1"/>
    <property type="molecule type" value="Transcribed_RNA"/>
</dbReference>
<proteinExistence type="predicted"/>
<name>A0A7S2EWT4_TRICV</name>
<protein>
    <submittedName>
        <fullName evidence="2">Uncharacterized protein</fullName>
    </submittedName>
</protein>
<evidence type="ECO:0000256" key="1">
    <source>
        <dbReference type="SAM" id="Phobius"/>
    </source>
</evidence>
<keyword evidence="1" id="KW-1133">Transmembrane helix</keyword>
<accession>A0A7S2EWT4</accession>
<evidence type="ECO:0000313" key="2">
    <source>
        <dbReference type="EMBL" id="CAD9359717.1"/>
    </source>
</evidence>
<gene>
    <name evidence="2" type="ORF">OSIN01602_LOCUS20044</name>
</gene>
<organism evidence="2">
    <name type="scientific">Trieres chinensis</name>
    <name type="common">Marine centric diatom</name>
    <name type="synonym">Odontella sinensis</name>
    <dbReference type="NCBI Taxonomy" id="1514140"/>
    <lineage>
        <taxon>Eukaryota</taxon>
        <taxon>Sar</taxon>
        <taxon>Stramenopiles</taxon>
        <taxon>Ochrophyta</taxon>
        <taxon>Bacillariophyta</taxon>
        <taxon>Mediophyceae</taxon>
        <taxon>Biddulphiophycidae</taxon>
        <taxon>Eupodiscales</taxon>
        <taxon>Parodontellaceae</taxon>
        <taxon>Trieres</taxon>
    </lineage>
</organism>
<reference evidence="2" key="1">
    <citation type="submission" date="2021-01" db="EMBL/GenBank/DDBJ databases">
        <authorList>
            <person name="Corre E."/>
            <person name="Pelletier E."/>
            <person name="Niang G."/>
            <person name="Scheremetjew M."/>
            <person name="Finn R."/>
            <person name="Kale V."/>
            <person name="Holt S."/>
            <person name="Cochrane G."/>
            <person name="Meng A."/>
            <person name="Brown T."/>
            <person name="Cohen L."/>
        </authorList>
    </citation>
    <scope>NUCLEOTIDE SEQUENCE</scope>
    <source>
        <strain evidence="2">Grunow 1884</strain>
    </source>
</reference>
<keyword evidence="1" id="KW-0812">Transmembrane</keyword>
<feature type="transmembrane region" description="Helical" evidence="1">
    <location>
        <begin position="21"/>
        <end position="54"/>
    </location>
</feature>
<dbReference type="AlphaFoldDB" id="A0A7S2EWT4"/>